<keyword evidence="6" id="KW-0378">Hydrolase</keyword>
<proteinExistence type="inferred from homology"/>
<feature type="domain" description="Rad50/SbcC-type AAA" evidence="5">
    <location>
        <begin position="5"/>
        <end position="210"/>
    </location>
</feature>
<feature type="coiled-coil region" evidence="4">
    <location>
        <begin position="185"/>
        <end position="219"/>
    </location>
</feature>
<dbReference type="InterPro" id="IPR027417">
    <property type="entry name" value="P-loop_NTPase"/>
</dbReference>
<evidence type="ECO:0000259" key="5">
    <source>
        <dbReference type="Pfam" id="PF13476"/>
    </source>
</evidence>
<keyword evidence="4" id="KW-0175">Coiled coil</keyword>
<name>A0ABT9Y951_9FIRM</name>
<accession>A0ABT9Y951</accession>
<evidence type="ECO:0000313" key="7">
    <source>
        <dbReference type="Proteomes" id="UP001239167"/>
    </source>
</evidence>
<evidence type="ECO:0000313" key="6">
    <source>
        <dbReference type="EMBL" id="MDQ0204332.1"/>
    </source>
</evidence>
<dbReference type="PANTHER" id="PTHR32114:SF2">
    <property type="entry name" value="ABC TRANSPORTER ABCH.3"/>
    <property type="match status" value="1"/>
</dbReference>
<feature type="coiled-coil region" evidence="4">
    <location>
        <begin position="591"/>
        <end position="651"/>
    </location>
</feature>
<comment type="caution">
    <text evidence="6">The sequence shown here is derived from an EMBL/GenBank/DDBJ whole genome shotgun (WGS) entry which is preliminary data.</text>
</comment>
<dbReference type="Pfam" id="PF13558">
    <property type="entry name" value="SbcC_Walker_B"/>
    <property type="match status" value="1"/>
</dbReference>
<dbReference type="GO" id="GO:0004527">
    <property type="term" value="F:exonuclease activity"/>
    <property type="evidence" value="ECO:0007669"/>
    <property type="project" value="UniProtKB-KW"/>
</dbReference>
<reference evidence="6 7" key="1">
    <citation type="submission" date="2023-07" db="EMBL/GenBank/DDBJ databases">
        <title>Genomic Encyclopedia of Type Strains, Phase IV (KMG-IV): sequencing the most valuable type-strain genomes for metagenomic binning, comparative biology and taxonomic classification.</title>
        <authorList>
            <person name="Goeker M."/>
        </authorList>
    </citation>
    <scope>NUCLEOTIDE SEQUENCE [LARGE SCALE GENOMIC DNA]</scope>
    <source>
        <strain evidence="6 7">DSM 16980</strain>
    </source>
</reference>
<comment type="subunit">
    <text evidence="2">Heterodimer of SbcC and SbcD.</text>
</comment>
<dbReference type="Proteomes" id="UP001239167">
    <property type="component" value="Unassembled WGS sequence"/>
</dbReference>
<keyword evidence="7" id="KW-1185">Reference proteome</keyword>
<dbReference type="RefSeq" id="WP_307224607.1">
    <property type="nucleotide sequence ID" value="NZ_CP116940.1"/>
</dbReference>
<keyword evidence="6" id="KW-0540">Nuclease</keyword>
<protein>
    <recommendedName>
        <fullName evidence="3">Nuclease SbcCD subunit C</fullName>
    </recommendedName>
</protein>
<keyword evidence="6" id="KW-0269">Exonuclease</keyword>
<comment type="similarity">
    <text evidence="1">Belongs to the SMC family. SbcC subfamily.</text>
</comment>
<sequence length="914" mass="103339">MLPKKLVMSAFGPYAGEVDIDFSKLGKKGIYLISGDTGAGKTTIFDALVYALYGEASGPVRETNMFRSKYASTDTQTYVELIFCYGNRDYRLRRNPEYERPAKRGSKIVVEKPAAELFLPDGEIVSGVKEVTQAVAELIGLDRAQFTQIAMIAQGDFLRLLLSPTKERSDIFRKIFNTGLYRFLQEKLKKEAEETAKKLESIKRDIEHDKKNIQLAENAVLEDSPLLSELISKISEYTNKDRKTAEQISKKIADNEEKLAQNNSQLGYAASMEKIKQEMALCKTEIEKNIPFAQQLEKNYKEAKERYDKEYAAAIEVIAGIKDNMGTYDEYDAVLVQEKEYVSQLAVMAQKEEAECRQLKILSKQIEEGKKQQSLLQEAMLKKEQCRHREGILQKQLEDLQELLVNTADYNALLNRYKKACEAYKAEQGSQKVIHAECDKMEKAYLDEQAGIIASALQDGRPCPVCGSVQHPQPAVLVENAPDKEQLDIIKKKRQMADKKVSELSMRAGDLKGQLSALDGQIIKKAEQLLGCRERGRIKEQAAESQKNADRERTVIRQEMDKLQKEVLLKEKLDRELPLLSGKYDDIGEKAKEYQQKKAVLAANIENIGEKKTEKAKLLTYKDKTEAVKMLENKEMHAVLLEKQMNEAQKKFAEKENFLSSEKAKFTVLRGQLEKSSTLDLEKLKSMRASLTQAKKELTENQQLIHIRMAANEKALKDIIEQKDSYEELTEQYIWQLDLAQTVAGMQSGKSKITLETYIQMQYFDRIIERANTRFMVMSAGQYELIRKTAAQDMRSQSGLELDVIDHYNGSRRSIKTLSGGEAFKASLSLALGLSDEIQSSAGGIQLDTMFVDEGFGSLDEESLEHAVSVLNTLAQGNKLIGIISHVGELKQRIDKQIKVSKMPYGGSRAEVIN</sequence>
<dbReference type="Pfam" id="PF13476">
    <property type="entry name" value="AAA_23"/>
    <property type="match status" value="1"/>
</dbReference>
<gene>
    <name evidence="6" type="ORF">J2S01_002060</name>
</gene>
<dbReference type="PANTHER" id="PTHR32114">
    <property type="entry name" value="ABC TRANSPORTER ABCH.3"/>
    <property type="match status" value="1"/>
</dbReference>
<evidence type="ECO:0000256" key="1">
    <source>
        <dbReference type="ARBA" id="ARBA00006930"/>
    </source>
</evidence>
<evidence type="ECO:0000256" key="2">
    <source>
        <dbReference type="ARBA" id="ARBA00011322"/>
    </source>
</evidence>
<evidence type="ECO:0000256" key="4">
    <source>
        <dbReference type="SAM" id="Coils"/>
    </source>
</evidence>
<dbReference type="InterPro" id="IPR038729">
    <property type="entry name" value="Rad50/SbcC_AAA"/>
</dbReference>
<feature type="coiled-coil region" evidence="4">
    <location>
        <begin position="681"/>
        <end position="732"/>
    </location>
</feature>
<dbReference type="EMBL" id="JAUSUE010000015">
    <property type="protein sequence ID" value="MDQ0204332.1"/>
    <property type="molecule type" value="Genomic_DNA"/>
</dbReference>
<dbReference type="SUPFAM" id="SSF52540">
    <property type="entry name" value="P-loop containing nucleoside triphosphate hydrolases"/>
    <property type="match status" value="1"/>
</dbReference>
<organism evidence="6 7">
    <name type="scientific">Pectinatus haikarae</name>
    <dbReference type="NCBI Taxonomy" id="349096"/>
    <lineage>
        <taxon>Bacteria</taxon>
        <taxon>Bacillati</taxon>
        <taxon>Bacillota</taxon>
        <taxon>Negativicutes</taxon>
        <taxon>Selenomonadales</taxon>
        <taxon>Selenomonadaceae</taxon>
        <taxon>Pectinatus</taxon>
    </lineage>
</organism>
<evidence type="ECO:0000256" key="3">
    <source>
        <dbReference type="ARBA" id="ARBA00013368"/>
    </source>
</evidence>
<dbReference type="Gene3D" id="3.40.50.300">
    <property type="entry name" value="P-loop containing nucleotide triphosphate hydrolases"/>
    <property type="match status" value="2"/>
</dbReference>